<dbReference type="VEuPathDB" id="VectorBase:AATE004949"/>
<dbReference type="EnsemblMetazoa" id="AATE004949-RA">
    <property type="protein sequence ID" value="AATE004949-PA.1"/>
    <property type="gene ID" value="AATE004949"/>
</dbReference>
<evidence type="ECO:0000313" key="2">
    <source>
        <dbReference type="EnsemblMetazoa" id="AATE004949-PA.1"/>
    </source>
</evidence>
<feature type="compositionally biased region" description="Low complexity" evidence="1">
    <location>
        <begin position="141"/>
        <end position="156"/>
    </location>
</feature>
<evidence type="ECO:0000256" key="1">
    <source>
        <dbReference type="SAM" id="MobiDB-lite"/>
    </source>
</evidence>
<feature type="compositionally biased region" description="Gly residues" evidence="1">
    <location>
        <begin position="113"/>
        <end position="127"/>
    </location>
</feature>
<feature type="compositionally biased region" description="Acidic residues" evidence="1">
    <location>
        <begin position="85"/>
        <end position="100"/>
    </location>
</feature>
<proteinExistence type="predicted"/>
<organism evidence="2">
    <name type="scientific">Anopheles atroparvus</name>
    <name type="common">European mosquito</name>
    <dbReference type="NCBI Taxonomy" id="41427"/>
    <lineage>
        <taxon>Eukaryota</taxon>
        <taxon>Metazoa</taxon>
        <taxon>Ecdysozoa</taxon>
        <taxon>Arthropoda</taxon>
        <taxon>Hexapoda</taxon>
        <taxon>Insecta</taxon>
        <taxon>Pterygota</taxon>
        <taxon>Neoptera</taxon>
        <taxon>Endopterygota</taxon>
        <taxon>Diptera</taxon>
        <taxon>Nematocera</taxon>
        <taxon>Culicoidea</taxon>
        <taxon>Culicidae</taxon>
        <taxon>Anophelinae</taxon>
        <taxon>Anopheles</taxon>
    </lineage>
</organism>
<dbReference type="AlphaFoldDB" id="A0A182IT35"/>
<feature type="compositionally biased region" description="Acidic residues" evidence="1">
    <location>
        <begin position="128"/>
        <end position="139"/>
    </location>
</feature>
<name>A0A182IT35_ANOAO</name>
<sequence>MGNVHRGTYRGWWTRPAGSWISVAGMLRSTSSCESINCAGVAVGSGILSMTSGASAPGLEPACVCVLGRRDFVRGEIEGERERDDEAEDGGEATEADPEDDRVAGPSCVTSGLGAGGGRRTGTAGGGVDDDDGLTEPDDNTSLPAGLSTPSSPGSSETERSSARKRSLHSKPGGISFKLEKGVR</sequence>
<protein>
    <submittedName>
        <fullName evidence="2">Uncharacterized protein</fullName>
    </submittedName>
</protein>
<accession>A0A182IT35</accession>
<feature type="region of interest" description="Disordered" evidence="1">
    <location>
        <begin position="76"/>
        <end position="184"/>
    </location>
</feature>
<reference evidence="2" key="1">
    <citation type="submission" date="2022-08" db="UniProtKB">
        <authorList>
            <consortium name="EnsemblMetazoa"/>
        </authorList>
    </citation>
    <scope>IDENTIFICATION</scope>
    <source>
        <strain evidence="2">EBRO</strain>
    </source>
</reference>